<keyword evidence="3" id="KW-0408">Iron</keyword>
<keyword evidence="2" id="KW-0479">Metal-binding</keyword>
<comment type="caution">
    <text evidence="5">The sequence shown here is derived from an EMBL/GenBank/DDBJ whole genome shotgun (WGS) entry which is preliminary data.</text>
</comment>
<dbReference type="Gene3D" id="1.10.760.10">
    <property type="entry name" value="Cytochrome c-like domain"/>
    <property type="match status" value="1"/>
</dbReference>
<dbReference type="GO" id="GO:0009055">
    <property type="term" value="F:electron transfer activity"/>
    <property type="evidence" value="ECO:0007669"/>
    <property type="project" value="InterPro"/>
</dbReference>
<evidence type="ECO:0000256" key="1">
    <source>
        <dbReference type="ARBA" id="ARBA00022617"/>
    </source>
</evidence>
<gene>
    <name evidence="5" type="ORF">S01H1_69781</name>
</gene>
<dbReference type="InterPro" id="IPR009056">
    <property type="entry name" value="Cyt_c-like_dom"/>
</dbReference>
<accession>X0WDH1</accession>
<dbReference type="GO" id="GO:0046872">
    <property type="term" value="F:metal ion binding"/>
    <property type="evidence" value="ECO:0007669"/>
    <property type="project" value="UniProtKB-KW"/>
</dbReference>
<dbReference type="PROSITE" id="PS51007">
    <property type="entry name" value="CYTC"/>
    <property type="match status" value="1"/>
</dbReference>
<protein>
    <recommendedName>
        <fullName evidence="4">Cytochrome c domain-containing protein</fullName>
    </recommendedName>
</protein>
<evidence type="ECO:0000256" key="3">
    <source>
        <dbReference type="ARBA" id="ARBA00023004"/>
    </source>
</evidence>
<dbReference type="InterPro" id="IPR036909">
    <property type="entry name" value="Cyt_c-like_dom_sf"/>
</dbReference>
<feature type="non-terminal residue" evidence="5">
    <location>
        <position position="247"/>
    </location>
</feature>
<dbReference type="SUPFAM" id="SSF46626">
    <property type="entry name" value="Cytochrome c"/>
    <property type="match status" value="1"/>
</dbReference>
<dbReference type="AlphaFoldDB" id="X0WDH1"/>
<name>X0WDH1_9ZZZZ</name>
<evidence type="ECO:0000259" key="4">
    <source>
        <dbReference type="PROSITE" id="PS51007"/>
    </source>
</evidence>
<feature type="domain" description="Cytochrome c" evidence="4">
    <location>
        <begin position="195"/>
        <end position="247"/>
    </location>
</feature>
<dbReference type="EMBL" id="BARS01046351">
    <property type="protein sequence ID" value="GAG28994.1"/>
    <property type="molecule type" value="Genomic_DNA"/>
</dbReference>
<dbReference type="GO" id="GO:0020037">
    <property type="term" value="F:heme binding"/>
    <property type="evidence" value="ECO:0007669"/>
    <property type="project" value="InterPro"/>
</dbReference>
<sequence>MQIKMRIDDPNNNLGPQMLAVDTQRFRSYRLVPDSGDLKDKKANFPSEDYVSPFIPLPLDGEDLKNWLFVVADHQCSNGPIYNGLNQSVHKPPVAHAEKLKCEVAGIWKSNFDKVYQFTQGAPGMFSGKQFEGDIIIDKMDQKDDQVIIEFRLKGKKGRAELQLICKENQINMQGSFRLPNRTGDWIFTKLQNAKAAKSGKDLFTANCSICHFPDRKDIKVGPGLQGLFKNQTLPKTGRPTSEKNIR</sequence>
<evidence type="ECO:0000256" key="2">
    <source>
        <dbReference type="ARBA" id="ARBA00022723"/>
    </source>
</evidence>
<keyword evidence="1" id="KW-0349">Heme</keyword>
<reference evidence="5" key="1">
    <citation type="journal article" date="2014" name="Front. Microbiol.">
        <title>High frequency of phylogenetically diverse reductive dehalogenase-homologous genes in deep subseafloor sedimentary metagenomes.</title>
        <authorList>
            <person name="Kawai M."/>
            <person name="Futagami T."/>
            <person name="Toyoda A."/>
            <person name="Takaki Y."/>
            <person name="Nishi S."/>
            <person name="Hori S."/>
            <person name="Arai W."/>
            <person name="Tsubouchi T."/>
            <person name="Morono Y."/>
            <person name="Uchiyama I."/>
            <person name="Ito T."/>
            <person name="Fujiyama A."/>
            <person name="Inagaki F."/>
            <person name="Takami H."/>
        </authorList>
    </citation>
    <scope>NUCLEOTIDE SEQUENCE</scope>
    <source>
        <strain evidence="5">Expedition CK06-06</strain>
    </source>
</reference>
<evidence type="ECO:0000313" key="5">
    <source>
        <dbReference type="EMBL" id="GAG28994.1"/>
    </source>
</evidence>
<proteinExistence type="predicted"/>
<organism evidence="5">
    <name type="scientific">marine sediment metagenome</name>
    <dbReference type="NCBI Taxonomy" id="412755"/>
    <lineage>
        <taxon>unclassified sequences</taxon>
        <taxon>metagenomes</taxon>
        <taxon>ecological metagenomes</taxon>
    </lineage>
</organism>